<dbReference type="PANTHER" id="PTHR12234:SF8">
    <property type="entry name" value="FORMIMINOTRANSFERASE-CYCLODEAMINASE"/>
    <property type="match status" value="1"/>
</dbReference>
<accession>A0A1I2QPR8</accession>
<dbReference type="InterPro" id="IPR051623">
    <property type="entry name" value="FTCD"/>
</dbReference>
<dbReference type="Gene3D" id="3.30.990.10">
    <property type="entry name" value="Formiminotransferase, N-terminal subdomain"/>
    <property type="match status" value="1"/>
</dbReference>
<gene>
    <name evidence="10" type="ORF">SAMN05660649_01340</name>
</gene>
<evidence type="ECO:0000256" key="6">
    <source>
        <dbReference type="ARBA" id="ARBA00022808"/>
    </source>
</evidence>
<evidence type="ECO:0000259" key="8">
    <source>
        <dbReference type="SMART" id="SM01221"/>
    </source>
</evidence>
<dbReference type="Proteomes" id="UP000199337">
    <property type="component" value="Unassembled WGS sequence"/>
</dbReference>
<dbReference type="InterPro" id="IPR012886">
    <property type="entry name" value="Formiminotransferase_N"/>
</dbReference>
<dbReference type="PANTHER" id="PTHR12234">
    <property type="entry name" value="FORMIMINOTRANSFERASE-CYCLODEAMINASE"/>
    <property type="match status" value="1"/>
</dbReference>
<keyword evidence="7" id="KW-0290">Folate-binding</keyword>
<feature type="domain" description="Formiminotransferase C-terminal subdomain" evidence="8">
    <location>
        <begin position="181"/>
        <end position="295"/>
    </location>
</feature>
<protein>
    <recommendedName>
        <fullName evidence="3">glutamate formimidoyltransferase</fullName>
        <ecNumber evidence="3">2.1.2.5</ecNumber>
    </recommendedName>
</protein>
<dbReference type="OrthoDB" id="9773217at2"/>
<dbReference type="Pfam" id="PF07837">
    <property type="entry name" value="FTCD_N"/>
    <property type="match status" value="1"/>
</dbReference>
<evidence type="ECO:0000313" key="10">
    <source>
        <dbReference type="EMBL" id="SFG30334.1"/>
    </source>
</evidence>
<evidence type="ECO:0000256" key="5">
    <source>
        <dbReference type="ARBA" id="ARBA00022679"/>
    </source>
</evidence>
<name>A0A1I2QPR8_9FIRM</name>
<evidence type="ECO:0000256" key="4">
    <source>
        <dbReference type="ARBA" id="ARBA00022490"/>
    </source>
</evidence>
<evidence type="ECO:0000256" key="3">
    <source>
        <dbReference type="ARBA" id="ARBA00012252"/>
    </source>
</evidence>
<dbReference type="SMART" id="SM01222">
    <property type="entry name" value="FTCD_N"/>
    <property type="match status" value="1"/>
</dbReference>
<reference evidence="11" key="1">
    <citation type="submission" date="2016-10" db="EMBL/GenBank/DDBJ databases">
        <authorList>
            <person name="Varghese N."/>
            <person name="Submissions S."/>
        </authorList>
    </citation>
    <scope>NUCLEOTIDE SEQUENCE [LARGE SCALE GENOMIC DNA]</scope>
    <source>
        <strain evidence="11">DSM 17038</strain>
    </source>
</reference>
<evidence type="ECO:0000313" key="11">
    <source>
        <dbReference type="Proteomes" id="UP000199337"/>
    </source>
</evidence>
<keyword evidence="5 10" id="KW-0808">Transferase</keyword>
<dbReference type="SUPFAM" id="SSF55116">
    <property type="entry name" value="Formiminotransferase domain of formiminotransferase-cyclodeaminase"/>
    <property type="match status" value="2"/>
</dbReference>
<dbReference type="RefSeq" id="WP_092469908.1">
    <property type="nucleotide sequence ID" value="NZ_FOOX01000003.1"/>
</dbReference>
<dbReference type="InterPro" id="IPR004227">
    <property type="entry name" value="Formiminotransferase_cat"/>
</dbReference>
<dbReference type="InterPro" id="IPR013802">
    <property type="entry name" value="Formiminotransferase_C"/>
</dbReference>
<keyword evidence="4" id="KW-0963">Cytoplasm</keyword>
<dbReference type="GO" id="GO:0005542">
    <property type="term" value="F:folic acid binding"/>
    <property type="evidence" value="ECO:0007669"/>
    <property type="project" value="UniProtKB-KW"/>
</dbReference>
<dbReference type="GO" id="GO:0005737">
    <property type="term" value="C:cytoplasm"/>
    <property type="evidence" value="ECO:0007669"/>
    <property type="project" value="UniProtKB-SubCell"/>
</dbReference>
<evidence type="ECO:0000256" key="7">
    <source>
        <dbReference type="ARBA" id="ARBA00022954"/>
    </source>
</evidence>
<evidence type="ECO:0000256" key="1">
    <source>
        <dbReference type="ARBA" id="ARBA00004496"/>
    </source>
</evidence>
<dbReference type="UniPathway" id="UPA00379">
    <property type="reaction ID" value="UER00555"/>
</dbReference>
<dbReference type="AlphaFoldDB" id="A0A1I2QPR8"/>
<dbReference type="GO" id="GO:0019556">
    <property type="term" value="P:L-histidine catabolic process to glutamate and formamide"/>
    <property type="evidence" value="ECO:0007669"/>
    <property type="project" value="UniProtKB-UniPathway"/>
</dbReference>
<dbReference type="SMART" id="SM01221">
    <property type="entry name" value="FTCD"/>
    <property type="match status" value="1"/>
</dbReference>
<dbReference type="STRING" id="341036.SAMN05660649_01340"/>
<comment type="subcellular location">
    <subcellularLocation>
        <location evidence="1">Cytoplasm</location>
    </subcellularLocation>
</comment>
<dbReference type="NCBIfam" id="TIGR02024">
    <property type="entry name" value="FtcD"/>
    <property type="match status" value="1"/>
</dbReference>
<organism evidence="10 11">
    <name type="scientific">Desulfotruncus arcticus DSM 17038</name>
    <dbReference type="NCBI Taxonomy" id="1121424"/>
    <lineage>
        <taxon>Bacteria</taxon>
        <taxon>Bacillati</taxon>
        <taxon>Bacillota</taxon>
        <taxon>Clostridia</taxon>
        <taxon>Eubacteriales</taxon>
        <taxon>Desulfallaceae</taxon>
        <taxon>Desulfotruncus</taxon>
    </lineage>
</organism>
<dbReference type="GO" id="GO:0019557">
    <property type="term" value="P:L-histidine catabolic process to glutamate and formate"/>
    <property type="evidence" value="ECO:0007669"/>
    <property type="project" value="UniProtKB-UniPathway"/>
</dbReference>
<proteinExistence type="predicted"/>
<evidence type="ECO:0000256" key="2">
    <source>
        <dbReference type="ARBA" id="ARBA00005082"/>
    </source>
</evidence>
<dbReference type="EMBL" id="FOOX01000003">
    <property type="protein sequence ID" value="SFG30334.1"/>
    <property type="molecule type" value="Genomic_DNA"/>
</dbReference>
<keyword evidence="6" id="KW-0369">Histidine metabolism</keyword>
<dbReference type="InterPro" id="IPR022384">
    <property type="entry name" value="FormiminoTrfase_cat_dom_sf"/>
</dbReference>
<dbReference type="Pfam" id="PF02971">
    <property type="entry name" value="FTCD"/>
    <property type="match status" value="1"/>
</dbReference>
<keyword evidence="11" id="KW-1185">Reference proteome</keyword>
<dbReference type="GO" id="GO:0030409">
    <property type="term" value="F:glutamate formimidoyltransferase activity"/>
    <property type="evidence" value="ECO:0007669"/>
    <property type="project" value="UniProtKB-EC"/>
</dbReference>
<dbReference type="Gene3D" id="3.30.70.670">
    <property type="entry name" value="Formiminotransferase, C-terminal subdomain"/>
    <property type="match status" value="1"/>
</dbReference>
<dbReference type="EC" id="2.1.2.5" evidence="3"/>
<dbReference type="InterPro" id="IPR037064">
    <property type="entry name" value="Formiminotransferase_N_sf"/>
</dbReference>
<dbReference type="InterPro" id="IPR037070">
    <property type="entry name" value="Formiminotransferase_C_sf"/>
</dbReference>
<feature type="domain" description="Formiminotransferase N-terminal subdomain" evidence="9">
    <location>
        <begin position="3"/>
        <end position="180"/>
    </location>
</feature>
<evidence type="ECO:0000259" key="9">
    <source>
        <dbReference type="SMART" id="SM01222"/>
    </source>
</evidence>
<sequence length="299" mass="32293">MAKLVECVPNFSEGRRPEVVAQILDTIKGVEGVRVLDASTDASHNRAVVTFLGEPGPVKNAAFLAAARAAELINMEEHQGAHPRIGATDVIPFIPIGESTMEECVELARELGREIGYKLGIPVYLYEAASTRPERKNLSAVRKGEYEGLKTAITRPERQPDFGPPHLHPTAGATAVGARPPLVAYNINLGTADVAIAKAIAKSIRGSSGGYPSIKALGVMLEDRQVAQVTINVCNYKEVSLHRVFETVKTEAARYGVNVIGSEIVGLLPMEALLDAADFYLRLEGFSLNQVLEKRLLDQ</sequence>
<comment type="pathway">
    <text evidence="2">Amino-acid degradation; L-histidine degradation into L-glutamate; L-glutamate from N-formimidoyl-L-glutamate (transferase route): step 1/1.</text>
</comment>